<keyword evidence="2" id="KW-0456">Lyase</keyword>
<proteinExistence type="predicted"/>
<feature type="chain" id="PRO_5013079986" evidence="1">
    <location>
        <begin position="30"/>
        <end position="2771"/>
    </location>
</feature>
<gene>
    <name evidence="2" type="ORF">CA834_08215</name>
</gene>
<dbReference type="Pfam" id="PF13573">
    <property type="entry name" value="SprB"/>
    <property type="match status" value="7"/>
</dbReference>
<keyword evidence="1" id="KW-0732">Signal</keyword>
<reference evidence="2 3" key="1">
    <citation type="submission" date="2017-05" db="EMBL/GenBank/DDBJ databases">
        <title>The draft genome sequence of Idiomarina salinarum WNB302.</title>
        <authorList>
            <person name="Sun Y."/>
            <person name="Chen B."/>
            <person name="Du Z."/>
        </authorList>
    </citation>
    <scope>NUCLEOTIDE SEQUENCE [LARGE SCALE GENOMIC DNA]</scope>
    <source>
        <strain evidence="2 3">WNB302</strain>
    </source>
</reference>
<organism evidence="2 3">
    <name type="scientific">Winogradskyella aurantia</name>
    <dbReference type="NCBI Taxonomy" id="1915063"/>
    <lineage>
        <taxon>Bacteria</taxon>
        <taxon>Pseudomonadati</taxon>
        <taxon>Bacteroidota</taxon>
        <taxon>Flavobacteriia</taxon>
        <taxon>Flavobacteriales</taxon>
        <taxon>Flavobacteriaceae</taxon>
        <taxon>Winogradskyella</taxon>
    </lineage>
</organism>
<dbReference type="Proteomes" id="UP000216840">
    <property type="component" value="Unassembled WGS sequence"/>
</dbReference>
<dbReference type="OrthoDB" id="607469at2"/>
<evidence type="ECO:0000313" key="2">
    <source>
        <dbReference type="EMBL" id="OZV68454.1"/>
    </source>
</evidence>
<evidence type="ECO:0000313" key="3">
    <source>
        <dbReference type="Proteomes" id="UP000216840"/>
    </source>
</evidence>
<sequence>MVRTGIASKRLAYQMFLCLVLLISTDAFAQLPVPFTPRLDGGSIKVKGDIVFIGNGIVTGAGLPQPYNGNGINNNNEGVYVNVASGGDPNIFSSSSAELITDNSCKRILYAGLYWASVYPLEVADNPSVQFEGTPRLEDWNTIKFKLPTGDFIDLVADNDADPAGEEDEIIFDGYEYYGPGVENSFKDSPIICYKNVTNLLQGLPEADGNYTVANLRATRGRRLGGCSAGWTLVVIYESPVLPSKYIALFDGYAGVQNTTELEIPVSGFQTLPAPLPVNANIGVAALEGDIGITGDSFQFKASTNPNFTVISDAINQQNNFFNSSITRNGVHNVDRNPPSLNTLGLDINNVDIPNPGNIVLPNDATAGDLKLTTNGDGYGAFATAFSVEIIEPNIVLTKIVEDEFGSNIGGQVVDLGQELTYVIGFQNTGNDDAINFTIRDILPINTVLDYPAGLTLPPGVTVQSYDPATRELVFAIDDSLVEEFDPAYEIRIQVTVVESCQQLVDVCSDLIQNQAFATYNGETNPSFVITDDPSFSSNTGCLLSPQTTNFLADLDDCIFQQTVTLCGSTVDITAADGYDEYIWSTSPTYSPVIGTTQTITVDASGTYYVRNIATAPCQSIDQIFDVELFGGNTTNPVIPYADEVVTCPNDGKLLPNIFLCGANDSRFIQTNISDSTSIIWEQLDESSCAAVPNEDCANEDDSCVWNEVATGPDYLADSAGQFRITINYQGGCFVQFYFNVYENLLSPTVTSTDIICTTPGSITVNDVPSGYEYSLDGVNYQASNTFSVNTPGIYTVYIRQVGVPTNPCVFTVPDVQIRDRDFTVTSTVIQPLCYGELGSIQLAANDADPQYFFSLFNGGNLVNSVGPTMDNNYTFENLNPGTYTATVETEDGCTYTEDITIVEPPLLTVTAAVTAPLNCTDGEITIYPEGGTPPYFYFVNSTVDFQTEPVFVITSAGTYNILVVDANNCEATTTVTVEAIPEPEFTISTTDIVCPSSGGTGSININVTNPNGNSIAYSIDGGTSFFPSSVFTGLPAGDYDVVVQYTLGASICSTLAETVTINTNPEITGLAELTAPYTCSSTGTIEVTGVTGGVPPYEYSLNGVSFQTSNTFTGLTEGTYTVTIRDSNSCTFITNEIVIDPLAPITDMDFDSSPVTCPDNTSTVTITGVTGGTGTIDYQIIAPAADATPYQASNSFAGLQPGTYTFQVRDENDCTYSETYTINPIQDPTVNVVLTEALDCTAAPDAIITGSVTGIAPYTYAVSIDGGTFVDLGSTGTSFVYTTPNPGTYQFEVTDANGCTALSSVVTVNPISPPAINSITLVQDILCHGDSTGALDITIDSTSGTPPFTINVNNDSTGTNYGTQTAGLPAGDYTITITDAISCSATDTVTISEPTPINVDFDTVDISCTASGISQGSIIINSVTGGTPPYNYFVTGTNGYANSEFNASGTTSVSFDVVDFGLYQINVVDANGCSVLEQDVLVASPPTDLDIVIDTSVDCTNGGQAVVSIGSTLSSSGPFFFSIYQGPISVYPNPPGSWIPEDSFGSQSATFTNLTPGVSYTFIVFDQSTNCSYYEPATAPIPTNSTLTLSAVSSENISCTGSADGNVSFTVNSVYGSPVNISYEIFDSLSQISTGISGTGTVNANGSLNVNNLGPLPFGNYYVLISETSGPNAGCGVVSLPFNITESQFPLELTVSVNQNANCNPNSGVISAVGQNGTPPYQYQATTTATQPLETDPLWNTTNTFNLDAGNYFVHVLDAYGCIVTEPIILPEDPSPVISATIVDECALADGDFAIDVNLDSAGIPPYSYSVDGGAFQALNAPFTISNLFAGTHTIEIQDANGCGNLVSVDILLPLDIIPDVTALPSCNNDDGEITISTTGGSGSFTYGINPSPASISLIGNTFTGVPSGTYNITVTDNSNSCFEEVTVVVPEAIPPTLNVVPNIITCFGDNSGTIELTVNGYSGDYSYEVFNDLGVSVTGLVNANTSINPISISGLTAGTFDIVITQLSAPFCSVSSTAVITSPPDALTLNLLETSNVTCTNSEGTITAIAEGGWGNYEYELSGDASVAFSSNNVFSGLSSGNYIVNVRDAEGCITSEAIILSEPAPINATFSASTSTLACFGDQDASIIVTNVTGGQGFNYTYTLNTILPTPSSSGPQTSNVFDNLGAGTYNVAITDGFECSTTSLDIVINEPTEVEASLVASTTQTCLTSASLTLSATGGIGPYAYSDDSNFTTILGTFSTSTTFDVAPGTYSYFVRDSNNCVTSISNEITIEAIPNLVINLENINPTINCAGDNTGSIIASAQGGLGNYTYTLQDGLGNTLSATQNTPGLFTGLVAGDYIVLVESGDCTATTAPISITEPSQTLDATLAVNDVTCTGTNNGSVEITATGGTGIIKYAISPQLNQFFESNTFENLAPGDYDVIVQDELGCYLTFNFTISEPEPVIISIVPNSLFPEVCDGDANGEFSIEISGGNLPYSVSLDDYDGDYTVGAPTQTEFDFTNLGGGDHIVYIRDAEGCESEWNITFPESVTINPEVELVYTCEDNAQSNVVTVIVDSSADAEELDYSLDGGPYQMSNVFTNVPVGTDHYIEVRHTNGCIQMTETFDIEGFEPVALTLTEGELNEFIANASGGSGEYTFTMNGEDYGDVNTFIITASGIYEVTVTDSSGCIATAMIELEFIDICIPNWFTPNGDGQYDTWAPGCTENYPNLTFDIFDRYGRMVATYRVGEVWDGRYNGFELPTGDYWFVVKTNDPNVDREFVGHFTLYR</sequence>
<dbReference type="Pfam" id="PF13585">
    <property type="entry name" value="CHU_C"/>
    <property type="match status" value="1"/>
</dbReference>
<accession>A0A265UT17</accession>
<dbReference type="InterPro" id="IPR047589">
    <property type="entry name" value="DUF11_rpt"/>
</dbReference>
<dbReference type="InterPro" id="IPR026341">
    <property type="entry name" value="T9SS_type_B"/>
</dbReference>
<name>A0A265UT17_9FLAO</name>
<dbReference type="GO" id="GO:0016829">
    <property type="term" value="F:lyase activity"/>
    <property type="evidence" value="ECO:0007669"/>
    <property type="project" value="UniProtKB-KW"/>
</dbReference>
<dbReference type="Gene3D" id="2.60.40.740">
    <property type="match status" value="1"/>
</dbReference>
<feature type="signal peptide" evidence="1">
    <location>
        <begin position="1"/>
        <end position="29"/>
    </location>
</feature>
<comment type="caution">
    <text evidence="2">The sequence shown here is derived from an EMBL/GenBank/DDBJ whole genome shotgun (WGS) entry which is preliminary data.</text>
</comment>
<dbReference type="NCBIfam" id="TIGR01451">
    <property type="entry name" value="B_ant_repeat"/>
    <property type="match status" value="1"/>
</dbReference>
<dbReference type="NCBIfam" id="TIGR04131">
    <property type="entry name" value="Bac_Flav_CTERM"/>
    <property type="match status" value="1"/>
</dbReference>
<keyword evidence="3" id="KW-1185">Reference proteome</keyword>
<evidence type="ECO:0000256" key="1">
    <source>
        <dbReference type="SAM" id="SignalP"/>
    </source>
</evidence>
<dbReference type="EMBL" id="NGJN01000004">
    <property type="protein sequence ID" value="OZV68454.1"/>
    <property type="molecule type" value="Genomic_DNA"/>
</dbReference>
<dbReference type="InterPro" id="IPR025667">
    <property type="entry name" value="SprB_repeat"/>
</dbReference>
<protein>
    <submittedName>
        <fullName evidence="2">Chromophore lyase</fullName>
    </submittedName>
</protein>